<comment type="similarity">
    <text evidence="2 10">Belongs to the helicase family. RecQ subfamily.</text>
</comment>
<dbReference type="eggNOG" id="KOG0351">
    <property type="taxonomic scope" value="Eukaryota"/>
</dbReference>
<dbReference type="EMBL" id="CM000880">
    <property type="protein sequence ID" value="KQK14606.1"/>
    <property type="molecule type" value="Genomic_DNA"/>
</dbReference>
<feature type="compositionally biased region" description="Polar residues" evidence="11">
    <location>
        <begin position="766"/>
        <end position="778"/>
    </location>
</feature>
<evidence type="ECO:0000313" key="17">
    <source>
        <dbReference type="Proteomes" id="UP000008810"/>
    </source>
</evidence>
<evidence type="ECO:0000256" key="9">
    <source>
        <dbReference type="ARBA" id="ARBA00034617"/>
    </source>
</evidence>
<gene>
    <name evidence="16" type="primary">LOC100826629</name>
    <name evidence="15" type="ORF">BRADI_1g17580v3</name>
</gene>
<name>I1GR35_BRADI</name>
<dbReference type="GO" id="GO:0005524">
    <property type="term" value="F:ATP binding"/>
    <property type="evidence" value="ECO:0007669"/>
    <property type="project" value="UniProtKB-KW"/>
</dbReference>
<dbReference type="GO" id="GO:0005694">
    <property type="term" value="C:chromosome"/>
    <property type="evidence" value="ECO:0000318"/>
    <property type="project" value="GO_Central"/>
</dbReference>
<evidence type="ECO:0000313" key="16">
    <source>
        <dbReference type="EnsemblPlants" id="KQK14606"/>
    </source>
</evidence>
<dbReference type="Pfam" id="PF14493">
    <property type="entry name" value="HTH_40"/>
    <property type="match status" value="1"/>
</dbReference>
<evidence type="ECO:0000259" key="12">
    <source>
        <dbReference type="PROSITE" id="PS50967"/>
    </source>
</evidence>
<evidence type="ECO:0000256" key="11">
    <source>
        <dbReference type="SAM" id="MobiDB-lite"/>
    </source>
</evidence>
<evidence type="ECO:0000256" key="7">
    <source>
        <dbReference type="ARBA" id="ARBA00023125"/>
    </source>
</evidence>
<dbReference type="FunFam" id="3.40.50.300:FF:001450">
    <property type="entry name" value="ATP-dependent DNA helicase"/>
    <property type="match status" value="1"/>
</dbReference>
<evidence type="ECO:0000256" key="8">
    <source>
        <dbReference type="ARBA" id="ARBA00023235"/>
    </source>
</evidence>
<dbReference type="GO" id="GO:0003677">
    <property type="term" value="F:DNA binding"/>
    <property type="evidence" value="ECO:0007669"/>
    <property type="project" value="UniProtKB-KW"/>
</dbReference>
<keyword evidence="5 10" id="KW-0347">Helicase</keyword>
<dbReference type="EnsemblPlants" id="KQK14606">
    <property type="protein sequence ID" value="KQK14606"/>
    <property type="gene ID" value="BRADI_1g17580v3"/>
</dbReference>
<dbReference type="InterPro" id="IPR036388">
    <property type="entry name" value="WH-like_DNA-bd_sf"/>
</dbReference>
<reference evidence="16" key="3">
    <citation type="submission" date="2018-08" db="UniProtKB">
        <authorList>
            <consortium name="EnsemblPlants"/>
        </authorList>
    </citation>
    <scope>IDENTIFICATION</scope>
    <source>
        <strain evidence="16">cv. Bd21</strain>
    </source>
</reference>
<keyword evidence="6 10" id="KW-0067">ATP-binding</keyword>
<dbReference type="GeneID" id="100826629"/>
<reference evidence="15" key="2">
    <citation type="submission" date="2017-06" db="EMBL/GenBank/DDBJ databases">
        <title>WGS assembly of Brachypodium distachyon.</title>
        <authorList>
            <consortium name="The International Brachypodium Initiative"/>
            <person name="Lucas S."/>
            <person name="Harmon-Smith M."/>
            <person name="Lail K."/>
            <person name="Tice H."/>
            <person name="Grimwood J."/>
            <person name="Bruce D."/>
            <person name="Barry K."/>
            <person name="Shu S."/>
            <person name="Lindquist E."/>
            <person name="Wang M."/>
            <person name="Pitluck S."/>
            <person name="Vogel J.P."/>
            <person name="Garvin D.F."/>
            <person name="Mockler T.C."/>
            <person name="Schmutz J."/>
            <person name="Rokhsar D."/>
            <person name="Bevan M.W."/>
        </authorList>
    </citation>
    <scope>NUCLEOTIDE SEQUENCE</scope>
    <source>
        <strain evidence="15">Bd21</strain>
    </source>
</reference>
<evidence type="ECO:0000313" key="15">
    <source>
        <dbReference type="EMBL" id="KQK14606.1"/>
    </source>
</evidence>
<dbReference type="SMART" id="SM00341">
    <property type="entry name" value="HRDC"/>
    <property type="match status" value="1"/>
</dbReference>
<keyword evidence="4 10" id="KW-0378">Hydrolase</keyword>
<comment type="cofactor">
    <cofactor evidence="1">
        <name>Zn(2+)</name>
        <dbReference type="ChEBI" id="CHEBI:29105"/>
    </cofactor>
</comment>
<dbReference type="STRING" id="15368.I1GR35"/>
<dbReference type="SMART" id="SM00956">
    <property type="entry name" value="RQC"/>
    <property type="match status" value="1"/>
</dbReference>
<accession>I1GR35</accession>
<dbReference type="Pfam" id="PF09382">
    <property type="entry name" value="RQC"/>
    <property type="match status" value="1"/>
</dbReference>
<dbReference type="CDD" id="cd17920">
    <property type="entry name" value="DEXHc_RecQ"/>
    <property type="match status" value="1"/>
</dbReference>
<proteinExistence type="inferred from homology"/>
<dbReference type="GO" id="GO:0005737">
    <property type="term" value="C:cytoplasm"/>
    <property type="evidence" value="ECO:0000318"/>
    <property type="project" value="GO_Central"/>
</dbReference>
<feature type="domain" description="Helicase ATP-binding" evidence="13">
    <location>
        <begin position="22"/>
        <end position="189"/>
    </location>
</feature>
<dbReference type="KEGG" id="bdi:100826629"/>
<evidence type="ECO:0000259" key="13">
    <source>
        <dbReference type="PROSITE" id="PS51192"/>
    </source>
</evidence>
<dbReference type="SUPFAM" id="SSF52540">
    <property type="entry name" value="P-loop containing nucleoside triphosphate hydrolases"/>
    <property type="match status" value="1"/>
</dbReference>
<dbReference type="RefSeq" id="XP_003562440.1">
    <property type="nucleotide sequence ID" value="XM_003562392.4"/>
</dbReference>
<evidence type="ECO:0000256" key="5">
    <source>
        <dbReference type="ARBA" id="ARBA00022806"/>
    </source>
</evidence>
<dbReference type="PROSITE" id="PS51194">
    <property type="entry name" value="HELICASE_CTER"/>
    <property type="match status" value="1"/>
</dbReference>
<dbReference type="Pfam" id="PF00570">
    <property type="entry name" value="HRDC"/>
    <property type="match status" value="1"/>
</dbReference>
<dbReference type="GO" id="GO:0009378">
    <property type="term" value="F:four-way junction helicase activity"/>
    <property type="evidence" value="ECO:0000318"/>
    <property type="project" value="GO_Central"/>
</dbReference>
<dbReference type="Gene3D" id="1.10.150.80">
    <property type="entry name" value="HRDC domain"/>
    <property type="match status" value="1"/>
</dbReference>
<dbReference type="Pfam" id="PF00270">
    <property type="entry name" value="DEAD"/>
    <property type="match status" value="1"/>
</dbReference>
<reference evidence="15 16" key="1">
    <citation type="journal article" date="2010" name="Nature">
        <title>Genome sequencing and analysis of the model grass Brachypodium distachyon.</title>
        <authorList>
            <consortium name="International Brachypodium Initiative"/>
        </authorList>
    </citation>
    <scope>NUCLEOTIDE SEQUENCE [LARGE SCALE GENOMIC DNA]</scope>
    <source>
        <strain evidence="15 16">Bd21</strain>
    </source>
</reference>
<sequence length="894" mass="99079">MEAALKRYFGYTGFRPYQGEIIQKVLEGRDCLVVMATGSGKSICYQIPPLVAKKTAVVVSPLLSLMQDQVMSLKQHGVRSDYLGSTQMNTSVSSEAEKGMFDVLYMTPEKAISLPSRFWSNLQASGICLLAIDEAHCISEWGHDFRPEYKQLHSLRDHLVGVPFVALTATATERVRGDIATSLNLSNPHIAIGSFDRPNLFYGVKSCNRSVSFISELVKEVSKNCTVGGSTIIYCTTIKDTEQVHEAMVSAGIKANIYHGRMGSKAREDSHRSFVRDEVFVMVATIAFGMGIDKPDVRCVIHYGCPKSLESYYQESGRCGRDGLPSVCWLYYQRSDFTKGDFYCSEATNPTQRKAIMDSFMAAQKYCLHTACRRKVLLQYFGQESTTDCGNCDNCTATKNERDLSKESFLLLSCIKSCGGRWGLNMPVDVLRGSRAKKIVEHNYDKLPMHARGKDYPPNWWKALGGLLLAHGYLKETISDTFRLLSVSPQGVKFLSGTGTPLVLQLTAEMIEQEEHGSSEHKEGALNPVATVESEKSSEEELKLYQMLLNVRMKLAHDIGTAPYAICGDQTLRHFAKIRPSTGARLANIDGVNQHFVTRYGAIFIQNITQFSKELSLQMDDSSGVEDMMSVSKPVNNNLPRNLGDAKFTSWELWQKSGYSFKKIAHFRRAVAIKEQTVISYILDAARDGCEMNWNRFCEETGLTHEIASQIRLAIAKVGSRDKLKPIKEELPENVTYEMIKIFLAIDDVGASEKTFGNVSADKVPASTTESPKSSSHGSEAVKNGNQGDDVIMAGAFDSSPSTKRSQAHGTLASVSNEPVKKLQKIDEQGMESFAAIAATEEAIVELAASCNGVSLEDAVKHFSGSKRESVIEMLENLECNFVVYRKKDCYMVL</sequence>
<dbReference type="InterPro" id="IPR044876">
    <property type="entry name" value="HRDC_dom_sf"/>
</dbReference>
<dbReference type="FunFam" id="3.40.50.300:FF:001747">
    <property type="entry name" value="ATP-dependent DNA helicase"/>
    <property type="match status" value="1"/>
</dbReference>
<dbReference type="Gene3D" id="1.10.10.10">
    <property type="entry name" value="Winged helix-like DNA-binding domain superfamily/Winged helix DNA-binding domain"/>
    <property type="match status" value="1"/>
</dbReference>
<comment type="subcellular location">
    <subcellularLocation>
        <location evidence="10">Nucleus</location>
    </subcellularLocation>
</comment>
<dbReference type="Proteomes" id="UP000008810">
    <property type="component" value="Chromosome 1"/>
</dbReference>
<dbReference type="NCBIfam" id="TIGR00614">
    <property type="entry name" value="recQ_fam"/>
    <property type="match status" value="1"/>
</dbReference>
<dbReference type="InterPro" id="IPR036390">
    <property type="entry name" value="WH_DNA-bd_sf"/>
</dbReference>
<dbReference type="GO" id="GO:0006260">
    <property type="term" value="P:DNA replication"/>
    <property type="evidence" value="ECO:0000318"/>
    <property type="project" value="GO_Central"/>
</dbReference>
<dbReference type="InterPro" id="IPR032284">
    <property type="entry name" value="RecQ_Zn-bd"/>
</dbReference>
<dbReference type="GO" id="GO:0043138">
    <property type="term" value="F:3'-5' DNA helicase activity"/>
    <property type="evidence" value="ECO:0000318"/>
    <property type="project" value="GO_Central"/>
</dbReference>
<keyword evidence="8" id="KW-0413">Isomerase</keyword>
<dbReference type="InterPro" id="IPR004589">
    <property type="entry name" value="DNA_helicase_ATP-dep_RecQ"/>
</dbReference>
<dbReference type="Pfam" id="PF16124">
    <property type="entry name" value="RecQ_Zn_bind"/>
    <property type="match status" value="1"/>
</dbReference>
<feature type="domain" description="HRDC" evidence="12">
    <location>
        <begin position="538"/>
        <end position="618"/>
    </location>
</feature>
<dbReference type="InterPro" id="IPR027417">
    <property type="entry name" value="P-loop_NTPase"/>
</dbReference>
<evidence type="ECO:0000259" key="14">
    <source>
        <dbReference type="PROSITE" id="PS51194"/>
    </source>
</evidence>
<dbReference type="InterPro" id="IPR014001">
    <property type="entry name" value="Helicase_ATP-bd"/>
</dbReference>
<dbReference type="GO" id="GO:0000724">
    <property type="term" value="P:double-strand break repair via homologous recombination"/>
    <property type="evidence" value="ECO:0000318"/>
    <property type="project" value="GO_Central"/>
</dbReference>
<dbReference type="InterPro" id="IPR029491">
    <property type="entry name" value="Helicase_HTH"/>
</dbReference>
<dbReference type="PROSITE" id="PS51192">
    <property type="entry name" value="HELICASE_ATP_BIND_1"/>
    <property type="match status" value="1"/>
</dbReference>
<evidence type="ECO:0000256" key="4">
    <source>
        <dbReference type="ARBA" id="ARBA00022801"/>
    </source>
</evidence>
<dbReference type="FunFam" id="1.10.150.80:FF:000011">
    <property type="entry name" value="ATP-dependent DNA helicase"/>
    <property type="match status" value="1"/>
</dbReference>
<dbReference type="PROSITE" id="PS50967">
    <property type="entry name" value="HRDC"/>
    <property type="match status" value="1"/>
</dbReference>
<dbReference type="SMART" id="SM00487">
    <property type="entry name" value="DEXDc"/>
    <property type="match status" value="1"/>
</dbReference>
<keyword evidence="10" id="KW-0539">Nucleus</keyword>
<dbReference type="InterPro" id="IPR018982">
    <property type="entry name" value="RQC_domain"/>
</dbReference>
<dbReference type="PANTHER" id="PTHR13710">
    <property type="entry name" value="DNA HELICASE RECQ FAMILY MEMBER"/>
    <property type="match status" value="1"/>
</dbReference>
<dbReference type="OrthoDB" id="10261556at2759"/>
<dbReference type="HOGENOM" id="CLU_001103_6_1_1"/>
<evidence type="ECO:0000256" key="1">
    <source>
        <dbReference type="ARBA" id="ARBA00001947"/>
    </source>
</evidence>
<dbReference type="PANTHER" id="PTHR13710:SF120">
    <property type="entry name" value="BIFUNCTIONAL 3'-5' EXONUCLEASE_ATP-DEPENDENT HELICASE WRN"/>
    <property type="match status" value="1"/>
</dbReference>
<evidence type="ECO:0000256" key="2">
    <source>
        <dbReference type="ARBA" id="ARBA00005446"/>
    </source>
</evidence>
<keyword evidence="7" id="KW-0238">DNA-binding</keyword>
<evidence type="ECO:0000256" key="6">
    <source>
        <dbReference type="ARBA" id="ARBA00022840"/>
    </source>
</evidence>
<dbReference type="CDD" id="cd18794">
    <property type="entry name" value="SF2_C_RecQ"/>
    <property type="match status" value="1"/>
</dbReference>
<keyword evidence="3 10" id="KW-0547">Nucleotide-binding</keyword>
<evidence type="ECO:0000256" key="3">
    <source>
        <dbReference type="ARBA" id="ARBA00022741"/>
    </source>
</evidence>
<keyword evidence="17" id="KW-1185">Reference proteome</keyword>
<dbReference type="GO" id="GO:0016787">
    <property type="term" value="F:hydrolase activity"/>
    <property type="evidence" value="ECO:0007669"/>
    <property type="project" value="UniProtKB-KW"/>
</dbReference>
<dbReference type="FunFam" id="1.10.10.10:FF:000513">
    <property type="entry name" value="ATP-dependent DNA helicase"/>
    <property type="match status" value="1"/>
</dbReference>
<dbReference type="InterPro" id="IPR010997">
    <property type="entry name" value="HRDC-like_sf"/>
</dbReference>
<dbReference type="OMA" id="VGLTHEI"/>
<feature type="domain" description="Helicase C-terminal" evidence="14">
    <location>
        <begin position="213"/>
        <end position="364"/>
    </location>
</feature>
<dbReference type="AlphaFoldDB" id="I1GR35"/>
<comment type="catalytic activity">
    <reaction evidence="10">
        <text>ATP + H2O = ADP + phosphate + H(+)</text>
        <dbReference type="Rhea" id="RHEA:13065"/>
        <dbReference type="ChEBI" id="CHEBI:15377"/>
        <dbReference type="ChEBI" id="CHEBI:15378"/>
        <dbReference type="ChEBI" id="CHEBI:30616"/>
        <dbReference type="ChEBI" id="CHEBI:43474"/>
        <dbReference type="ChEBI" id="CHEBI:456216"/>
    </reaction>
</comment>
<protein>
    <recommendedName>
        <fullName evidence="10">ATP-dependent DNA helicase</fullName>
        <ecNumber evidence="10">5.6.2.4</ecNumber>
    </recommendedName>
</protein>
<organism evidence="15">
    <name type="scientific">Brachypodium distachyon</name>
    <name type="common">Purple false brome</name>
    <name type="synonym">Trachynia distachya</name>
    <dbReference type="NCBI Taxonomy" id="15368"/>
    <lineage>
        <taxon>Eukaryota</taxon>
        <taxon>Viridiplantae</taxon>
        <taxon>Streptophyta</taxon>
        <taxon>Embryophyta</taxon>
        <taxon>Tracheophyta</taxon>
        <taxon>Spermatophyta</taxon>
        <taxon>Magnoliopsida</taxon>
        <taxon>Liliopsida</taxon>
        <taxon>Poales</taxon>
        <taxon>Poaceae</taxon>
        <taxon>BOP clade</taxon>
        <taxon>Pooideae</taxon>
        <taxon>Stipodae</taxon>
        <taxon>Brachypodieae</taxon>
        <taxon>Brachypodium</taxon>
    </lineage>
</organism>
<dbReference type="InterPro" id="IPR001650">
    <property type="entry name" value="Helicase_C-like"/>
</dbReference>
<dbReference type="Pfam" id="PF00271">
    <property type="entry name" value="Helicase_C"/>
    <property type="match status" value="1"/>
</dbReference>
<comment type="catalytic activity">
    <reaction evidence="9 10">
        <text>Couples ATP hydrolysis with the unwinding of duplex DNA by translocating in the 3'-5' direction.</text>
        <dbReference type="EC" id="5.6.2.4"/>
    </reaction>
</comment>
<evidence type="ECO:0000256" key="10">
    <source>
        <dbReference type="RuleBase" id="RU364117"/>
    </source>
</evidence>
<dbReference type="InterPro" id="IPR011545">
    <property type="entry name" value="DEAD/DEAH_box_helicase_dom"/>
</dbReference>
<dbReference type="Gramene" id="KQK14606">
    <property type="protein sequence ID" value="KQK14606"/>
    <property type="gene ID" value="BRADI_1g17580v3"/>
</dbReference>
<dbReference type="EC" id="5.6.2.4" evidence="10"/>
<feature type="region of interest" description="Disordered" evidence="11">
    <location>
        <begin position="760"/>
        <end position="813"/>
    </location>
</feature>
<dbReference type="Gene3D" id="3.40.50.300">
    <property type="entry name" value="P-loop containing nucleotide triphosphate hydrolases"/>
    <property type="match status" value="2"/>
</dbReference>
<dbReference type="InterPro" id="IPR002121">
    <property type="entry name" value="HRDC_dom"/>
</dbReference>
<dbReference type="FunCoup" id="I1GR35">
    <property type="interactions" value="399"/>
</dbReference>
<feature type="compositionally biased region" description="Polar residues" evidence="11">
    <location>
        <begin position="799"/>
        <end position="813"/>
    </location>
</feature>
<dbReference type="GO" id="GO:0005634">
    <property type="term" value="C:nucleus"/>
    <property type="evidence" value="ECO:0000318"/>
    <property type="project" value="GO_Central"/>
</dbReference>
<dbReference type="SMART" id="SM00490">
    <property type="entry name" value="HELICc"/>
    <property type="match status" value="1"/>
</dbReference>
<dbReference type="SUPFAM" id="SSF46785">
    <property type="entry name" value="Winged helix' DNA-binding domain"/>
    <property type="match status" value="1"/>
</dbReference>
<dbReference type="SUPFAM" id="SSF47819">
    <property type="entry name" value="HRDC-like"/>
    <property type="match status" value="1"/>
</dbReference>